<dbReference type="NCBIfam" id="TIGR00562">
    <property type="entry name" value="proto_IX_ox"/>
    <property type="match status" value="1"/>
</dbReference>
<evidence type="ECO:0000259" key="13">
    <source>
        <dbReference type="Pfam" id="PF01593"/>
    </source>
</evidence>
<dbReference type="InterPro" id="IPR002937">
    <property type="entry name" value="Amino_oxidase"/>
</dbReference>
<comment type="pathway">
    <text evidence="4 12">Porphyrin-containing compound metabolism; protoheme biosynthesis.</text>
</comment>
<dbReference type="InterPro" id="IPR004572">
    <property type="entry name" value="Protoporphyrinogen_oxidase"/>
</dbReference>
<evidence type="ECO:0000256" key="12">
    <source>
        <dbReference type="RuleBase" id="RU364052"/>
    </source>
</evidence>
<evidence type="ECO:0000313" key="15">
    <source>
        <dbReference type="Proteomes" id="UP000530424"/>
    </source>
</evidence>
<dbReference type="GO" id="GO:0005737">
    <property type="term" value="C:cytoplasm"/>
    <property type="evidence" value="ECO:0007669"/>
    <property type="project" value="UniProtKB-SubCell"/>
</dbReference>
<evidence type="ECO:0000256" key="2">
    <source>
        <dbReference type="ARBA" id="ARBA00001974"/>
    </source>
</evidence>
<evidence type="ECO:0000256" key="11">
    <source>
        <dbReference type="ARBA" id="ARBA00023133"/>
    </source>
</evidence>
<dbReference type="SUPFAM" id="SSF54373">
    <property type="entry name" value="FAD-linked reductases, C-terminal domain"/>
    <property type="match status" value="1"/>
</dbReference>
<evidence type="ECO:0000256" key="6">
    <source>
        <dbReference type="ARBA" id="ARBA00012402"/>
    </source>
</evidence>
<dbReference type="Proteomes" id="UP000530424">
    <property type="component" value="Unassembled WGS sequence"/>
</dbReference>
<comment type="caution">
    <text evidence="14">The sequence shown here is derived from an EMBL/GenBank/DDBJ whole genome shotgun (WGS) entry which is preliminary data.</text>
</comment>
<gene>
    <name evidence="14" type="ORF">HNR19_000740</name>
</gene>
<keyword evidence="10 12" id="KW-0560">Oxidoreductase</keyword>
<evidence type="ECO:0000313" key="14">
    <source>
        <dbReference type="EMBL" id="NYJ00042.1"/>
    </source>
</evidence>
<comment type="cofactor">
    <cofactor evidence="2 12">
        <name>FAD</name>
        <dbReference type="ChEBI" id="CHEBI:57692"/>
    </cofactor>
</comment>
<evidence type="ECO:0000256" key="10">
    <source>
        <dbReference type="ARBA" id="ARBA00023002"/>
    </source>
</evidence>
<evidence type="ECO:0000256" key="7">
    <source>
        <dbReference type="ARBA" id="ARBA00019046"/>
    </source>
</evidence>
<organism evidence="14 15">
    <name type="scientific">Nocardioides thalensis</name>
    <dbReference type="NCBI Taxonomy" id="1914755"/>
    <lineage>
        <taxon>Bacteria</taxon>
        <taxon>Bacillati</taxon>
        <taxon>Actinomycetota</taxon>
        <taxon>Actinomycetes</taxon>
        <taxon>Propionibacteriales</taxon>
        <taxon>Nocardioidaceae</taxon>
        <taxon>Nocardioides</taxon>
    </lineage>
</organism>
<dbReference type="Gene3D" id="1.10.3110.10">
    <property type="entry name" value="protoporphyrinogen ix oxidase, domain 3"/>
    <property type="match status" value="1"/>
</dbReference>
<dbReference type="RefSeq" id="WP_179666686.1">
    <property type="nucleotide sequence ID" value="NZ_JACCFP010000001.1"/>
</dbReference>
<evidence type="ECO:0000256" key="4">
    <source>
        <dbReference type="ARBA" id="ARBA00004744"/>
    </source>
</evidence>
<proteinExistence type="inferred from homology"/>
<dbReference type="AlphaFoldDB" id="A0A853BZZ4"/>
<dbReference type="UniPathway" id="UPA00252"/>
<evidence type="ECO:0000256" key="5">
    <source>
        <dbReference type="ARBA" id="ARBA00008310"/>
    </source>
</evidence>
<dbReference type="Pfam" id="PF01593">
    <property type="entry name" value="Amino_oxidase"/>
    <property type="match status" value="1"/>
</dbReference>
<keyword evidence="9 12" id="KW-0274">FAD</keyword>
<dbReference type="InterPro" id="IPR036188">
    <property type="entry name" value="FAD/NAD-bd_sf"/>
</dbReference>
<reference evidence="14 15" key="1">
    <citation type="submission" date="2020-07" db="EMBL/GenBank/DDBJ databases">
        <title>Sequencing the genomes of 1000 actinobacteria strains.</title>
        <authorList>
            <person name="Klenk H.-P."/>
        </authorList>
    </citation>
    <scope>NUCLEOTIDE SEQUENCE [LARGE SCALE GENOMIC DNA]</scope>
    <source>
        <strain evidence="14 15">DSM 103833</strain>
    </source>
</reference>
<protein>
    <recommendedName>
        <fullName evidence="7 12">Coproporphyrinogen III oxidase</fullName>
        <ecNumber evidence="6 12">1.3.3.15</ecNumber>
    </recommendedName>
</protein>
<comment type="subcellular location">
    <subcellularLocation>
        <location evidence="12">Cytoplasm</location>
    </subcellularLocation>
</comment>
<dbReference type="GO" id="GO:0004729">
    <property type="term" value="F:oxygen-dependent protoporphyrinogen oxidase activity"/>
    <property type="evidence" value="ECO:0007669"/>
    <property type="project" value="UniProtKB-UniRule"/>
</dbReference>
<dbReference type="EC" id="1.3.3.15" evidence="6 12"/>
<keyword evidence="11 12" id="KW-0350">Heme biosynthesis</keyword>
<evidence type="ECO:0000256" key="9">
    <source>
        <dbReference type="ARBA" id="ARBA00022827"/>
    </source>
</evidence>
<keyword evidence="15" id="KW-1185">Reference proteome</keyword>
<dbReference type="SUPFAM" id="SSF51905">
    <property type="entry name" value="FAD/NAD(P)-binding domain"/>
    <property type="match status" value="1"/>
</dbReference>
<accession>A0A853BZZ4</accession>
<dbReference type="Gene3D" id="3.90.660.20">
    <property type="entry name" value="Protoporphyrinogen oxidase, mitochondrial, domain 2"/>
    <property type="match status" value="1"/>
</dbReference>
<comment type="function">
    <text evidence="3 12">Involved in coproporphyrin-dependent heme b biosynthesis. Catalyzes the oxidation of coproporphyrinogen III to coproporphyrin III.</text>
</comment>
<dbReference type="EMBL" id="JACCFP010000001">
    <property type="protein sequence ID" value="NYJ00042.1"/>
    <property type="molecule type" value="Genomic_DNA"/>
</dbReference>
<dbReference type="GO" id="GO:0006783">
    <property type="term" value="P:heme biosynthetic process"/>
    <property type="evidence" value="ECO:0007669"/>
    <property type="project" value="UniProtKB-UniRule"/>
</dbReference>
<evidence type="ECO:0000256" key="8">
    <source>
        <dbReference type="ARBA" id="ARBA00022630"/>
    </source>
</evidence>
<dbReference type="InterPro" id="IPR050464">
    <property type="entry name" value="Zeta_carotene_desat/Oxidored"/>
</dbReference>
<comment type="similarity">
    <text evidence="5 12">Belongs to the protoporphyrinogen/coproporphyrinogen oxidase family. Coproporphyrinogen III oxidase subfamily.</text>
</comment>
<dbReference type="PANTHER" id="PTHR42923">
    <property type="entry name" value="PROTOPORPHYRINOGEN OXIDASE"/>
    <property type="match status" value="1"/>
</dbReference>
<keyword evidence="8 12" id="KW-0285">Flavoprotein</keyword>
<dbReference type="PANTHER" id="PTHR42923:SF3">
    <property type="entry name" value="PROTOPORPHYRINOGEN OXIDASE"/>
    <property type="match status" value="1"/>
</dbReference>
<name>A0A853BZZ4_9ACTN</name>
<sequence length="451" mass="46321">MRAVVVGGGISGLVAARDLAAAGHDVLVLEATDRVGGKLRRGEVAGITVDVGAEAMVNRRPEGVALAGDLALPVTHPSGASSRIWTRGALRPLPRTLMGAPLDLDQLADSGVLSPEGLERARREPDLPASELDDDVSVGALVDDRYGPEVTDRLVEPLLGGVYAGHAREISARAAIPQLVTMAARGSITAQAPALPDPGSAASPVFAGIAGGMWQLPERIAETLAATGRVEVRTGVFVRRLQRPAAGWDVDGEQVDAVVLATPAPATARLLGEIAPAAASELATLDYASTALVTFAFRVADAGDALDVGASGFLVPPVDRRRVKAATFSFAKWDWVRAAGAADDLLVLRSSLGRRGEAESLQVADDELIGVSLADLAEATGLRATPVDAVVQRWGGGLPQYAVGHVDRVARIRAAIDQVPALEVCGAAYDGVGIAACVASGQRAAASIDAS</sequence>
<comment type="catalytic activity">
    <reaction evidence="1">
        <text>coproporphyrinogen III + 3 O2 = coproporphyrin III + 3 H2O2</text>
        <dbReference type="Rhea" id="RHEA:43436"/>
        <dbReference type="ChEBI" id="CHEBI:15379"/>
        <dbReference type="ChEBI" id="CHEBI:16240"/>
        <dbReference type="ChEBI" id="CHEBI:57309"/>
        <dbReference type="ChEBI" id="CHEBI:131725"/>
        <dbReference type="EC" id="1.3.3.15"/>
    </reaction>
    <physiologicalReaction direction="left-to-right" evidence="1">
        <dbReference type="Rhea" id="RHEA:43437"/>
    </physiologicalReaction>
</comment>
<dbReference type="Gene3D" id="3.50.50.60">
    <property type="entry name" value="FAD/NAD(P)-binding domain"/>
    <property type="match status" value="1"/>
</dbReference>
<evidence type="ECO:0000256" key="1">
    <source>
        <dbReference type="ARBA" id="ARBA00001755"/>
    </source>
</evidence>
<keyword evidence="12" id="KW-0963">Cytoplasm</keyword>
<evidence type="ECO:0000256" key="3">
    <source>
        <dbReference type="ARBA" id="ARBA00002185"/>
    </source>
</evidence>
<feature type="domain" description="Amine oxidase" evidence="13">
    <location>
        <begin position="10"/>
        <end position="448"/>
    </location>
</feature>